<evidence type="ECO:0000256" key="1">
    <source>
        <dbReference type="ARBA" id="ARBA00006019"/>
    </source>
</evidence>
<dbReference type="Proteomes" id="UP000322873">
    <property type="component" value="Unassembled WGS sequence"/>
</dbReference>
<feature type="compositionally biased region" description="Basic and acidic residues" evidence="6">
    <location>
        <begin position="697"/>
        <end position="713"/>
    </location>
</feature>
<dbReference type="Pfam" id="PF10557">
    <property type="entry name" value="Cullin_Nedd8"/>
    <property type="match status" value="1"/>
</dbReference>
<dbReference type="Gene3D" id="1.10.10.10">
    <property type="entry name" value="Winged helix-like DNA-binding domain superfamily/Winged helix DNA-binding domain"/>
    <property type="match status" value="1"/>
</dbReference>
<evidence type="ECO:0000256" key="4">
    <source>
        <dbReference type="PROSITE-ProRule" id="PRU00330"/>
    </source>
</evidence>
<comment type="caution">
    <text evidence="8">The sequence shown here is derived from an EMBL/GenBank/DDBJ whole genome shotgun (WGS) entry which is preliminary data.</text>
</comment>
<dbReference type="InterPro" id="IPR019559">
    <property type="entry name" value="Cullin_neddylation_domain"/>
</dbReference>
<dbReference type="Pfam" id="PF00888">
    <property type="entry name" value="Cullin"/>
    <property type="match status" value="2"/>
</dbReference>
<protein>
    <recommendedName>
        <fullName evidence="7">Cullin family profile domain-containing protein</fullName>
    </recommendedName>
</protein>
<evidence type="ECO:0000313" key="9">
    <source>
        <dbReference type="Proteomes" id="UP000322873"/>
    </source>
</evidence>
<dbReference type="SUPFAM" id="SSF75632">
    <property type="entry name" value="Cullin homology domain"/>
    <property type="match status" value="1"/>
</dbReference>
<feature type="region of interest" description="Disordered" evidence="6">
    <location>
        <begin position="1"/>
        <end position="20"/>
    </location>
</feature>
<dbReference type="InterPro" id="IPR059120">
    <property type="entry name" value="Cullin-like_AB"/>
</dbReference>
<dbReference type="SMART" id="SM00182">
    <property type="entry name" value="CULLIN"/>
    <property type="match status" value="1"/>
</dbReference>
<dbReference type="GO" id="GO:0031625">
    <property type="term" value="F:ubiquitin protein ligase binding"/>
    <property type="evidence" value="ECO:0007669"/>
    <property type="project" value="InterPro"/>
</dbReference>
<accession>A0A5M9JXA3</accession>
<dbReference type="VEuPathDB" id="FungiDB:MFRU_025g00640"/>
<name>A0A5M9JXA3_MONFR</name>
<dbReference type="InterPro" id="IPR045093">
    <property type="entry name" value="Cullin"/>
</dbReference>
<organism evidence="8 9">
    <name type="scientific">Monilinia fructicola</name>
    <name type="common">Brown rot fungus</name>
    <name type="synonym">Ciboria fructicola</name>
    <dbReference type="NCBI Taxonomy" id="38448"/>
    <lineage>
        <taxon>Eukaryota</taxon>
        <taxon>Fungi</taxon>
        <taxon>Dikarya</taxon>
        <taxon>Ascomycota</taxon>
        <taxon>Pezizomycotina</taxon>
        <taxon>Leotiomycetes</taxon>
        <taxon>Helotiales</taxon>
        <taxon>Sclerotiniaceae</taxon>
        <taxon>Monilinia</taxon>
    </lineage>
</organism>
<dbReference type="Gene3D" id="1.20.1310.10">
    <property type="entry name" value="Cullin Repeats"/>
    <property type="match status" value="4"/>
</dbReference>
<dbReference type="InterPro" id="IPR016159">
    <property type="entry name" value="Cullin_repeat-like_dom_sf"/>
</dbReference>
<comment type="similarity">
    <text evidence="1 4 5">Belongs to the cullin family.</text>
</comment>
<evidence type="ECO:0000256" key="2">
    <source>
        <dbReference type="ARBA" id="ARBA00022499"/>
    </source>
</evidence>
<keyword evidence="2" id="KW-1017">Isopeptide bond</keyword>
<dbReference type="InterPro" id="IPR036317">
    <property type="entry name" value="Cullin_homology_sf"/>
</dbReference>
<dbReference type="FunFam" id="1.10.10.10:FF:000014">
    <property type="entry name" value="Cullin 1"/>
    <property type="match status" value="1"/>
</dbReference>
<sequence>MISGRGRTKIRAPRTRGGFSGRGAPNDFDVQWEILQNALREIHEKNASKLSFEQLYRASYKIVLRKEGELLYDRVKIFEEQWFAVQVMPDIRKLITPNLVNVATGGVSGTAANERRITGEHFLEGFEGLMDRSQHLHDIITFDILNSVILDQIQMEREGDVINRHLIRSIVYMLEGLYETDDESEAEKLYLTTFEPAFLNASRKFYQAECQTLLRDSPASTWLRQAKKRLDEEADRCSTTIAKWTASKIEKVVEQELISSHLNEFLAMEGSGLQAMIENDRHEDLTILYQLISRIDPSRKPLKIALQNRVVQLGLEINKIISTGDFGGSVAAEEQKADAEEEEAEGSKKKAKPMNAAAKQTLAAIKWVDEVLKLKDKFDEMWKKCLKEDLILQTAITKSFSDFINLFDRCSEFVSLFIDDNLKRGIKGKTEAEVDEVLDKATTLLRYIQDKDMFERYYKKHLAKRLLLGKSESTEVEKQMISRMKMEIGNSFTTKLEGMFKDVTMIETKSTWLLSCCLRIVGLRKIIGGIPSHDDGPRPFCNWPPEIQKLQDSFKTFYLKERNGRMLTWLGNLGNADIRCTFPAISGETGAKGKERKYELNINTYGMIILTLFNDLEDGESISYEEIQERLNISDKELPRALMQLSGPPKSRVLLKTPGKPNELPKIGDSFTFNASFVSKTIKIKAHVMGGNSSKVEGAEERKQTEERNDEHRGNVMDTVIVRIMKARKEFPHQQLVAEVISQLSQRFQPNINMMKRRIESLIEREYLERIEEANIPTYRYLA</sequence>
<keyword evidence="9" id="KW-1185">Reference proteome</keyword>
<gene>
    <name evidence="8" type="ORF">EYC84_003752</name>
</gene>
<dbReference type="InterPro" id="IPR001373">
    <property type="entry name" value="Cullin_N"/>
</dbReference>
<dbReference type="SUPFAM" id="SSF46785">
    <property type="entry name" value="Winged helix' DNA-binding domain"/>
    <property type="match status" value="1"/>
</dbReference>
<dbReference type="SUPFAM" id="SSF74788">
    <property type="entry name" value="Cullin repeat-like"/>
    <property type="match status" value="1"/>
</dbReference>
<dbReference type="PANTHER" id="PTHR11932">
    <property type="entry name" value="CULLIN"/>
    <property type="match status" value="1"/>
</dbReference>
<dbReference type="FunFam" id="1.20.1310.10:FF:000001">
    <property type="entry name" value="Cullin 3"/>
    <property type="match status" value="1"/>
</dbReference>
<evidence type="ECO:0000259" key="7">
    <source>
        <dbReference type="PROSITE" id="PS50069"/>
    </source>
</evidence>
<dbReference type="FunFam" id="1.20.1310.10:FF:000002">
    <property type="entry name" value="cullin-3 isoform X1"/>
    <property type="match status" value="1"/>
</dbReference>
<feature type="domain" description="Cullin family profile" evidence="7">
    <location>
        <begin position="409"/>
        <end position="646"/>
    </location>
</feature>
<dbReference type="GO" id="GO:0006511">
    <property type="term" value="P:ubiquitin-dependent protein catabolic process"/>
    <property type="evidence" value="ECO:0007669"/>
    <property type="project" value="InterPro"/>
</dbReference>
<evidence type="ECO:0000256" key="3">
    <source>
        <dbReference type="ARBA" id="ARBA00022843"/>
    </source>
</evidence>
<evidence type="ECO:0000313" key="8">
    <source>
        <dbReference type="EMBL" id="KAA8573260.1"/>
    </source>
</evidence>
<dbReference type="InterPro" id="IPR016158">
    <property type="entry name" value="Cullin_homology"/>
</dbReference>
<evidence type="ECO:0000256" key="6">
    <source>
        <dbReference type="SAM" id="MobiDB-lite"/>
    </source>
</evidence>
<feature type="region of interest" description="Disordered" evidence="6">
    <location>
        <begin position="332"/>
        <end position="353"/>
    </location>
</feature>
<proteinExistence type="inferred from homology"/>
<reference evidence="8 9" key="1">
    <citation type="submission" date="2019-06" db="EMBL/GenBank/DDBJ databases">
        <title>Genome Sequence of the Brown Rot Fungal Pathogen Monilinia fructicola.</title>
        <authorList>
            <person name="De Miccolis Angelini R.M."/>
            <person name="Landi L."/>
            <person name="Abate D."/>
            <person name="Pollastro S."/>
            <person name="Romanazzi G."/>
            <person name="Faretra F."/>
        </authorList>
    </citation>
    <scope>NUCLEOTIDE SEQUENCE [LARGE SCALE GENOMIC DNA]</scope>
    <source>
        <strain evidence="8 9">Mfrc123</strain>
    </source>
</reference>
<keyword evidence="3" id="KW-0832">Ubl conjugation</keyword>
<evidence type="ECO:0000256" key="5">
    <source>
        <dbReference type="RuleBase" id="RU003829"/>
    </source>
</evidence>
<feature type="region of interest" description="Disordered" evidence="6">
    <location>
        <begin position="693"/>
        <end position="713"/>
    </location>
</feature>
<dbReference type="InterPro" id="IPR036388">
    <property type="entry name" value="WH-like_DNA-bd_sf"/>
</dbReference>
<dbReference type="FunFam" id="1.20.1310.10:FF:000036">
    <property type="entry name" value="SCF ubiquitin ligase subunit CulC, putative"/>
    <property type="match status" value="1"/>
</dbReference>
<dbReference type="AlphaFoldDB" id="A0A5M9JXA3"/>
<dbReference type="Pfam" id="PF26557">
    <property type="entry name" value="Cullin_AB"/>
    <property type="match status" value="1"/>
</dbReference>
<dbReference type="InterPro" id="IPR036390">
    <property type="entry name" value="WH_DNA-bd_sf"/>
</dbReference>
<dbReference type="EMBL" id="VICG01000004">
    <property type="protein sequence ID" value="KAA8573260.1"/>
    <property type="molecule type" value="Genomic_DNA"/>
</dbReference>
<dbReference type="Gene3D" id="3.30.230.130">
    <property type="entry name" value="Cullin, Chain C, Domain 2"/>
    <property type="match status" value="1"/>
</dbReference>
<feature type="compositionally biased region" description="Basic residues" evidence="6">
    <location>
        <begin position="1"/>
        <end position="14"/>
    </location>
</feature>
<dbReference type="PROSITE" id="PS50069">
    <property type="entry name" value="CULLIN_2"/>
    <property type="match status" value="1"/>
</dbReference>
<dbReference type="SMART" id="SM00884">
    <property type="entry name" value="Cullin_Nedd8"/>
    <property type="match status" value="1"/>
</dbReference>